<dbReference type="Gene3D" id="3.40.50.150">
    <property type="entry name" value="Vaccinia Virus protein VP39"/>
    <property type="match status" value="1"/>
</dbReference>
<dbReference type="AlphaFoldDB" id="A0AAW1KXZ6"/>
<evidence type="ECO:0000256" key="2">
    <source>
        <dbReference type="ARBA" id="ARBA00022679"/>
    </source>
</evidence>
<dbReference type="EMBL" id="JBDFQZ010000005">
    <property type="protein sequence ID" value="KAK9725588.1"/>
    <property type="molecule type" value="Genomic_DNA"/>
</dbReference>
<reference evidence="5" key="1">
    <citation type="submission" date="2024-03" db="EMBL/GenBank/DDBJ databases">
        <title>WGS assembly of Saponaria officinalis var. Norfolk2.</title>
        <authorList>
            <person name="Jenkins J."/>
            <person name="Shu S."/>
            <person name="Grimwood J."/>
            <person name="Barry K."/>
            <person name="Goodstein D."/>
            <person name="Schmutz J."/>
            <person name="Leebens-Mack J."/>
            <person name="Osbourn A."/>
        </authorList>
    </citation>
    <scope>NUCLEOTIDE SEQUENCE [LARGE SCALE GENOMIC DNA]</scope>
    <source>
        <strain evidence="5">JIC</strain>
    </source>
</reference>
<dbReference type="SUPFAM" id="SSF53335">
    <property type="entry name" value="S-adenosyl-L-methionine-dependent methyltransferases"/>
    <property type="match status" value="1"/>
</dbReference>
<dbReference type="InterPro" id="IPR042086">
    <property type="entry name" value="MeTrfase_capping"/>
</dbReference>
<dbReference type="Gene3D" id="1.10.1200.270">
    <property type="entry name" value="Methyltransferase, alpha-helical capping domain"/>
    <property type="match status" value="1"/>
</dbReference>
<dbReference type="InterPro" id="IPR005299">
    <property type="entry name" value="MeTrfase_7"/>
</dbReference>
<evidence type="ECO:0000256" key="1">
    <source>
        <dbReference type="ARBA" id="ARBA00022603"/>
    </source>
</evidence>
<protein>
    <submittedName>
        <fullName evidence="5">Uncharacterized protein</fullName>
    </submittedName>
</protein>
<dbReference type="GO" id="GO:0008168">
    <property type="term" value="F:methyltransferase activity"/>
    <property type="evidence" value="ECO:0007669"/>
    <property type="project" value="UniProtKB-KW"/>
</dbReference>
<sequence>MAMNLIIQGLRMNEGTGDTSYAKTAYIQKQVLLSTKSMREEALKDFYLKNLPSTLCIADLGCSSAEQNTFTVALELIENIENARQKLGYRPLDYQVNLNDLPNNDFNTLFKSLESFKEKLEQKSNELGQCFVCGVPGSFYGRLFPDNSLHFVHSSYSLHWLSQMPDGIEENKKSIYLSKASSTRVLNAYYEQFIEDFTTFLSCRSKEVIGGGKMQLTIIGRRCVQPFSKECSQVWDLLATVLNEMTSEGFIEEKKLNTFNIPNYYPSPLELKTLVEREGSFIMDQINTFETKWNNDYENSVYKDPSSYDFVKCIRSVVETMLINCFGEEVIDEIFIRYQKVVHSSMIKEENAFINHSLLLIKK</sequence>
<dbReference type="GO" id="GO:0046872">
    <property type="term" value="F:metal ion binding"/>
    <property type="evidence" value="ECO:0007669"/>
    <property type="project" value="UniProtKB-KW"/>
</dbReference>
<dbReference type="InterPro" id="IPR029063">
    <property type="entry name" value="SAM-dependent_MTases_sf"/>
</dbReference>
<dbReference type="Proteomes" id="UP001443914">
    <property type="component" value="Unassembled WGS sequence"/>
</dbReference>
<name>A0AAW1KXZ6_SAPOF</name>
<evidence type="ECO:0000313" key="5">
    <source>
        <dbReference type="EMBL" id="KAK9725588.1"/>
    </source>
</evidence>
<gene>
    <name evidence="5" type="ORF">RND81_05G155300</name>
</gene>
<dbReference type="Pfam" id="PF03492">
    <property type="entry name" value="Methyltransf_7"/>
    <property type="match status" value="1"/>
</dbReference>
<dbReference type="GO" id="GO:0032259">
    <property type="term" value="P:methylation"/>
    <property type="evidence" value="ECO:0007669"/>
    <property type="project" value="UniProtKB-KW"/>
</dbReference>
<proteinExistence type="predicted"/>
<keyword evidence="3" id="KW-0479">Metal-binding</keyword>
<evidence type="ECO:0000256" key="4">
    <source>
        <dbReference type="ARBA" id="ARBA00022842"/>
    </source>
</evidence>
<keyword evidence="1" id="KW-0489">Methyltransferase</keyword>
<keyword evidence="4" id="KW-0460">Magnesium</keyword>
<keyword evidence="6" id="KW-1185">Reference proteome</keyword>
<evidence type="ECO:0000313" key="6">
    <source>
        <dbReference type="Proteomes" id="UP001443914"/>
    </source>
</evidence>
<organism evidence="5 6">
    <name type="scientific">Saponaria officinalis</name>
    <name type="common">Common soapwort</name>
    <name type="synonym">Lychnis saponaria</name>
    <dbReference type="NCBI Taxonomy" id="3572"/>
    <lineage>
        <taxon>Eukaryota</taxon>
        <taxon>Viridiplantae</taxon>
        <taxon>Streptophyta</taxon>
        <taxon>Embryophyta</taxon>
        <taxon>Tracheophyta</taxon>
        <taxon>Spermatophyta</taxon>
        <taxon>Magnoliopsida</taxon>
        <taxon>eudicotyledons</taxon>
        <taxon>Gunneridae</taxon>
        <taxon>Pentapetalae</taxon>
        <taxon>Caryophyllales</taxon>
        <taxon>Caryophyllaceae</taxon>
        <taxon>Caryophylleae</taxon>
        <taxon>Saponaria</taxon>
    </lineage>
</organism>
<accession>A0AAW1KXZ6</accession>
<dbReference type="PANTHER" id="PTHR31009">
    <property type="entry name" value="S-ADENOSYL-L-METHIONINE:CARBOXYL METHYLTRANSFERASE FAMILY PROTEIN"/>
    <property type="match status" value="1"/>
</dbReference>
<evidence type="ECO:0000256" key="3">
    <source>
        <dbReference type="ARBA" id="ARBA00022723"/>
    </source>
</evidence>
<comment type="caution">
    <text evidence="5">The sequence shown here is derived from an EMBL/GenBank/DDBJ whole genome shotgun (WGS) entry which is preliminary data.</text>
</comment>
<keyword evidence="2" id="KW-0808">Transferase</keyword>